<comment type="caution">
    <text evidence="1">The sequence shown here is derived from an EMBL/GenBank/DDBJ whole genome shotgun (WGS) entry which is preliminary data.</text>
</comment>
<name>A0AAE0T1V0_9BIVA</name>
<reference evidence="1" key="2">
    <citation type="journal article" date="2021" name="Genome Biol. Evol.">
        <title>Developing a high-quality reference genome for a parasitic bivalve with doubly uniparental inheritance (Bivalvia: Unionida).</title>
        <authorList>
            <person name="Smith C.H."/>
        </authorList>
    </citation>
    <scope>NUCLEOTIDE SEQUENCE</scope>
    <source>
        <strain evidence="1">CHS0354</strain>
        <tissue evidence="1">Mantle</tissue>
    </source>
</reference>
<evidence type="ECO:0000313" key="1">
    <source>
        <dbReference type="EMBL" id="KAK3602277.1"/>
    </source>
</evidence>
<evidence type="ECO:0000313" key="2">
    <source>
        <dbReference type="Proteomes" id="UP001195483"/>
    </source>
</evidence>
<dbReference type="EMBL" id="JAEAOA010001335">
    <property type="protein sequence ID" value="KAK3602277.1"/>
    <property type="molecule type" value="Genomic_DNA"/>
</dbReference>
<dbReference type="AlphaFoldDB" id="A0AAE0T1V0"/>
<sequence length="115" mass="12550">MMLSGNRFSIELCGYMMSRTAKAGCTILEPTFGVGVNHMICPRGNGAGLSNKFHASGACFSLQPRLLGAGYSLLPMIISSSKEQDRPSKPSPLMYNADDLIDELFYEWSAPRVII</sequence>
<proteinExistence type="predicted"/>
<dbReference type="Proteomes" id="UP001195483">
    <property type="component" value="Unassembled WGS sequence"/>
</dbReference>
<gene>
    <name evidence="1" type="ORF">CHS0354_022018</name>
</gene>
<accession>A0AAE0T1V0</accession>
<reference evidence="1" key="3">
    <citation type="submission" date="2023-05" db="EMBL/GenBank/DDBJ databases">
        <authorList>
            <person name="Smith C.H."/>
        </authorList>
    </citation>
    <scope>NUCLEOTIDE SEQUENCE</scope>
    <source>
        <strain evidence="1">CHS0354</strain>
        <tissue evidence="1">Mantle</tissue>
    </source>
</reference>
<reference evidence="1" key="1">
    <citation type="journal article" date="2021" name="Genome Biol. Evol.">
        <title>A High-Quality Reference Genome for a Parasitic Bivalve with Doubly Uniparental Inheritance (Bivalvia: Unionida).</title>
        <authorList>
            <person name="Smith C.H."/>
        </authorList>
    </citation>
    <scope>NUCLEOTIDE SEQUENCE</scope>
    <source>
        <strain evidence="1">CHS0354</strain>
    </source>
</reference>
<protein>
    <submittedName>
        <fullName evidence="1">Uncharacterized protein</fullName>
    </submittedName>
</protein>
<organism evidence="1 2">
    <name type="scientific">Potamilus streckersoni</name>
    <dbReference type="NCBI Taxonomy" id="2493646"/>
    <lineage>
        <taxon>Eukaryota</taxon>
        <taxon>Metazoa</taxon>
        <taxon>Spiralia</taxon>
        <taxon>Lophotrochozoa</taxon>
        <taxon>Mollusca</taxon>
        <taxon>Bivalvia</taxon>
        <taxon>Autobranchia</taxon>
        <taxon>Heteroconchia</taxon>
        <taxon>Palaeoheterodonta</taxon>
        <taxon>Unionida</taxon>
        <taxon>Unionoidea</taxon>
        <taxon>Unionidae</taxon>
        <taxon>Ambleminae</taxon>
        <taxon>Lampsilini</taxon>
        <taxon>Potamilus</taxon>
    </lineage>
</organism>
<keyword evidence="2" id="KW-1185">Reference proteome</keyword>